<dbReference type="CDD" id="cd08570">
    <property type="entry name" value="GDPD_YPL206cp_fungi"/>
    <property type="match status" value="1"/>
</dbReference>
<protein>
    <recommendedName>
        <fullName evidence="1">GP-PDE domain-containing protein</fullName>
    </recommendedName>
</protein>
<accession>A0AAF0FB11</accession>
<reference evidence="2" key="1">
    <citation type="submission" date="2023-02" db="EMBL/GenBank/DDBJ databases">
        <title>Mating type loci evolution in Malassezia.</title>
        <authorList>
            <person name="Coelho M.A."/>
        </authorList>
    </citation>
    <scope>NUCLEOTIDE SEQUENCE</scope>
    <source>
        <strain evidence="2">CBS 14136</strain>
    </source>
</reference>
<dbReference type="GO" id="GO:0008081">
    <property type="term" value="F:phosphoric diester hydrolase activity"/>
    <property type="evidence" value="ECO:0007669"/>
    <property type="project" value="InterPro"/>
</dbReference>
<dbReference type="Pfam" id="PF03009">
    <property type="entry name" value="GDPD"/>
    <property type="match status" value="1"/>
</dbReference>
<keyword evidence="3" id="KW-1185">Reference proteome</keyword>
<evidence type="ECO:0000259" key="1">
    <source>
        <dbReference type="PROSITE" id="PS51704"/>
    </source>
</evidence>
<dbReference type="Proteomes" id="UP001214628">
    <property type="component" value="Chromosome 2"/>
</dbReference>
<name>A0AAF0FB11_9BASI</name>
<dbReference type="Gene3D" id="3.20.20.190">
    <property type="entry name" value="Phosphatidylinositol (PI) phosphodiesterase"/>
    <property type="match status" value="1"/>
</dbReference>
<dbReference type="GO" id="GO:0006629">
    <property type="term" value="P:lipid metabolic process"/>
    <property type="evidence" value="ECO:0007669"/>
    <property type="project" value="InterPro"/>
</dbReference>
<dbReference type="SUPFAM" id="SSF51695">
    <property type="entry name" value="PLC-like phosphodiesterases"/>
    <property type="match status" value="1"/>
</dbReference>
<dbReference type="AlphaFoldDB" id="A0AAF0FB11"/>
<dbReference type="EMBL" id="CP118376">
    <property type="protein sequence ID" value="WFD43001.1"/>
    <property type="molecule type" value="Genomic_DNA"/>
</dbReference>
<evidence type="ECO:0000313" key="3">
    <source>
        <dbReference type="Proteomes" id="UP001214628"/>
    </source>
</evidence>
<dbReference type="InterPro" id="IPR030395">
    <property type="entry name" value="GP_PDE_dom"/>
</dbReference>
<dbReference type="PROSITE" id="PS51704">
    <property type="entry name" value="GP_PDE"/>
    <property type="match status" value="1"/>
</dbReference>
<dbReference type="PANTHER" id="PTHR43805">
    <property type="entry name" value="GLYCEROPHOSPHORYL DIESTER PHOSPHODIESTERASE"/>
    <property type="match status" value="1"/>
</dbReference>
<feature type="domain" description="GP-PDE" evidence="1">
    <location>
        <begin position="12"/>
        <end position="255"/>
    </location>
</feature>
<dbReference type="PANTHER" id="PTHR43805:SF1">
    <property type="entry name" value="GP-PDE DOMAIN-CONTAINING PROTEIN"/>
    <property type="match status" value="1"/>
</dbReference>
<organism evidence="2 3">
    <name type="scientific">Malassezia psittaci</name>
    <dbReference type="NCBI Taxonomy" id="1821823"/>
    <lineage>
        <taxon>Eukaryota</taxon>
        <taxon>Fungi</taxon>
        <taxon>Dikarya</taxon>
        <taxon>Basidiomycota</taxon>
        <taxon>Ustilaginomycotina</taxon>
        <taxon>Malasseziomycetes</taxon>
        <taxon>Malasseziales</taxon>
        <taxon>Malasseziaceae</taxon>
        <taxon>Malassezia</taxon>
    </lineage>
</organism>
<dbReference type="InterPro" id="IPR017946">
    <property type="entry name" value="PLC-like_Pdiesterase_TIM-brl"/>
</dbReference>
<sequence>MTTTEKFQPPMPECWGHRGASAAFPENTLASFEQAIRDGSEGLESDVHVTADDVLVMFHDITLDRTTNSQGEIAYLPYFGDDGIEHVRTSEQPAQQIPTFEQLCGLLMKEGNRNVRLCIDIKPNNDPDRLFRLMKETVQKFPDYERELAPRLMLGLWHPKFLLPAKKYVPTLFRLHIGASVSDARNYFWDDCNAFSMCFPILVNSEGQKFLQEAKAANKDVMVWTVNRIDEMVEATRWGVKAILTDRTDVLQSLRKEMQQDFLATEKKYVSPFFGWTNFRYYTPTAWAYGHFCSQKVIERAGVRMP</sequence>
<evidence type="ECO:0000313" key="2">
    <source>
        <dbReference type="EMBL" id="WFD43001.1"/>
    </source>
</evidence>
<gene>
    <name evidence="2" type="ORF">MPSI1_001652</name>
</gene>
<proteinExistence type="predicted"/>